<feature type="region of interest" description="Disordered" evidence="3">
    <location>
        <begin position="1"/>
        <end position="90"/>
    </location>
</feature>
<keyword evidence="6" id="KW-1185">Reference proteome</keyword>
<feature type="domain" description="RING-type" evidence="4">
    <location>
        <begin position="256"/>
        <end position="296"/>
    </location>
</feature>
<dbReference type="Proteomes" id="UP000886520">
    <property type="component" value="Chromosome 24"/>
</dbReference>
<keyword evidence="2" id="KW-0175">Coiled coil</keyword>
<dbReference type="InterPro" id="IPR001841">
    <property type="entry name" value="Znf_RING"/>
</dbReference>
<evidence type="ECO:0000256" key="1">
    <source>
        <dbReference type="PROSITE-ProRule" id="PRU00175"/>
    </source>
</evidence>
<proteinExistence type="predicted"/>
<dbReference type="SMART" id="SM00184">
    <property type="entry name" value="RING"/>
    <property type="match status" value="1"/>
</dbReference>
<gene>
    <name evidence="5" type="ORF">GOP47_0025074</name>
</gene>
<organism evidence="5 6">
    <name type="scientific">Adiantum capillus-veneris</name>
    <name type="common">Maidenhair fern</name>
    <dbReference type="NCBI Taxonomy" id="13818"/>
    <lineage>
        <taxon>Eukaryota</taxon>
        <taxon>Viridiplantae</taxon>
        <taxon>Streptophyta</taxon>
        <taxon>Embryophyta</taxon>
        <taxon>Tracheophyta</taxon>
        <taxon>Polypodiopsida</taxon>
        <taxon>Polypodiidae</taxon>
        <taxon>Polypodiales</taxon>
        <taxon>Pteridineae</taxon>
        <taxon>Pteridaceae</taxon>
        <taxon>Vittarioideae</taxon>
        <taxon>Adiantum</taxon>
    </lineage>
</organism>
<feature type="coiled-coil region" evidence="2">
    <location>
        <begin position="158"/>
        <end position="253"/>
    </location>
</feature>
<dbReference type="CDD" id="cd16449">
    <property type="entry name" value="RING-HC"/>
    <property type="match status" value="1"/>
</dbReference>
<accession>A0A9D4Z480</accession>
<keyword evidence="1" id="KW-0863">Zinc-finger</keyword>
<dbReference type="PROSITE" id="PS50089">
    <property type="entry name" value="ZF_RING_2"/>
    <property type="match status" value="1"/>
</dbReference>
<keyword evidence="1" id="KW-0479">Metal-binding</keyword>
<dbReference type="InterPro" id="IPR013083">
    <property type="entry name" value="Znf_RING/FYVE/PHD"/>
</dbReference>
<name>A0A9D4Z480_ADICA</name>
<evidence type="ECO:0000259" key="4">
    <source>
        <dbReference type="PROSITE" id="PS50089"/>
    </source>
</evidence>
<dbReference type="SUPFAM" id="SSF57850">
    <property type="entry name" value="RING/U-box"/>
    <property type="match status" value="1"/>
</dbReference>
<dbReference type="OrthoDB" id="1711136at2759"/>
<protein>
    <recommendedName>
        <fullName evidence="4">RING-type domain-containing protein</fullName>
    </recommendedName>
</protein>
<dbReference type="EMBL" id="JABFUD020000024">
    <property type="protein sequence ID" value="KAI5060654.1"/>
    <property type="molecule type" value="Genomic_DNA"/>
</dbReference>
<dbReference type="Pfam" id="PF13920">
    <property type="entry name" value="zf-C3HC4_3"/>
    <property type="match status" value="1"/>
</dbReference>
<sequence>MPEQEKSEEEYAEDNDDSDSNNDEEDDDNAEEQDEEDEDDHSDENEDSAEEAEIQKDDEKEEDAPAPPSGGISQKAEGKKDSCLPAGKPCSSSPWINQTLACIRDARNHLDDRQEMLAHPSPESYIPHLRRVQSAALALLSCTDAAISCAYTESVQGKVTLKQELAAAQKKLKISETQYRHSACSLRETRARLENQKVDFQREKATLKSSYNEEKTALLAANQVLKSSYNEEKTALLATQRALERELEDEKDKSICCVCHEKPRDTVILPCLHFQYCFGCLLRHREVNSNTCPSCRGPIQGLSMSSFLAGQ</sequence>
<evidence type="ECO:0000313" key="6">
    <source>
        <dbReference type="Proteomes" id="UP000886520"/>
    </source>
</evidence>
<comment type="caution">
    <text evidence="5">The sequence shown here is derived from an EMBL/GenBank/DDBJ whole genome shotgun (WGS) entry which is preliminary data.</text>
</comment>
<feature type="compositionally biased region" description="Acidic residues" evidence="3">
    <location>
        <begin position="1"/>
        <end position="52"/>
    </location>
</feature>
<dbReference type="AlphaFoldDB" id="A0A9D4Z480"/>
<dbReference type="GO" id="GO:0008270">
    <property type="term" value="F:zinc ion binding"/>
    <property type="evidence" value="ECO:0007669"/>
    <property type="project" value="UniProtKB-KW"/>
</dbReference>
<evidence type="ECO:0000313" key="5">
    <source>
        <dbReference type="EMBL" id="KAI5060654.1"/>
    </source>
</evidence>
<keyword evidence="1" id="KW-0862">Zinc</keyword>
<reference evidence="5" key="1">
    <citation type="submission" date="2021-01" db="EMBL/GenBank/DDBJ databases">
        <title>Adiantum capillus-veneris genome.</title>
        <authorList>
            <person name="Fang Y."/>
            <person name="Liao Q."/>
        </authorList>
    </citation>
    <scope>NUCLEOTIDE SEQUENCE</scope>
    <source>
        <strain evidence="5">H3</strain>
        <tissue evidence="5">Leaf</tissue>
    </source>
</reference>
<evidence type="ECO:0000256" key="3">
    <source>
        <dbReference type="SAM" id="MobiDB-lite"/>
    </source>
</evidence>
<evidence type="ECO:0000256" key="2">
    <source>
        <dbReference type="SAM" id="Coils"/>
    </source>
</evidence>
<dbReference type="Gene3D" id="3.30.40.10">
    <property type="entry name" value="Zinc/RING finger domain, C3HC4 (zinc finger)"/>
    <property type="match status" value="1"/>
</dbReference>